<dbReference type="InterPro" id="IPR007502">
    <property type="entry name" value="Helicase-assoc_dom"/>
</dbReference>
<evidence type="ECO:0000259" key="10">
    <source>
        <dbReference type="PROSITE" id="PS51194"/>
    </source>
</evidence>
<dbReference type="InterPro" id="IPR014001">
    <property type="entry name" value="Helicase_ATP-bd"/>
</dbReference>
<dbReference type="GO" id="GO:0003724">
    <property type="term" value="F:RNA helicase activity"/>
    <property type="evidence" value="ECO:0007669"/>
    <property type="project" value="UniProtKB-EC"/>
</dbReference>
<dbReference type="PANTHER" id="PTHR18934">
    <property type="entry name" value="ATP-DEPENDENT RNA HELICASE"/>
    <property type="match status" value="1"/>
</dbReference>
<dbReference type="InterPro" id="IPR002464">
    <property type="entry name" value="DNA/RNA_helicase_DEAH_CS"/>
</dbReference>
<protein>
    <recommendedName>
        <fullName evidence="2">RNA helicase</fullName>
        <ecNumber evidence="2">3.6.4.13</ecNumber>
    </recommendedName>
</protein>
<dbReference type="Pfam" id="PF07717">
    <property type="entry name" value="OB_NTP_bind"/>
    <property type="match status" value="1"/>
</dbReference>
<dbReference type="GO" id="GO:0005730">
    <property type="term" value="C:nucleolus"/>
    <property type="evidence" value="ECO:0007669"/>
    <property type="project" value="TreeGrafter"/>
</dbReference>
<keyword evidence="12" id="KW-1185">Reference proteome</keyword>
<evidence type="ECO:0000256" key="5">
    <source>
        <dbReference type="ARBA" id="ARBA00022806"/>
    </source>
</evidence>
<evidence type="ECO:0000259" key="9">
    <source>
        <dbReference type="PROSITE" id="PS51192"/>
    </source>
</evidence>
<feature type="domain" description="Helicase C-terminal" evidence="10">
    <location>
        <begin position="721"/>
        <end position="881"/>
    </location>
</feature>
<dbReference type="InterPro" id="IPR027417">
    <property type="entry name" value="P-loop_NTPase"/>
</dbReference>
<feature type="compositionally biased region" description="Basic residues" evidence="8">
    <location>
        <begin position="230"/>
        <end position="247"/>
    </location>
</feature>
<sequence>MRQVREKFNARARRSSSGSLKKGKRRQHAPTVSAETVDPNAEILVPKSREQKEKERKERLVQELAAQSENKVSSKKRKRLEKYIDKKLRQEERVLIFEKLAQTQTSIPTLELQPSSTLGTGKVASHRERLDKSEDANVRRFMDGRSDKRRRRNDNFPITGLTDTENEDAGLDGMGSDAASVHSPDATAPDQVQIVDMSINSIAPEKSTQPTIIGGALRRNPDGTSMAPRTVKRKHIGQKAGFRRWSKHCAQPDPEPESDTSFDSSDSANDTKEDGNDSLSESTSDSDSDHDSSSHTGTNAAPAKPTDFKTWAMKQLSVAKGYVIPIDDEPRTKPEAVQDTIGQPLPKKRKVSRPPHTDMMRGPLGDDLKLPATALAEHLLSKPQQSSGSSPLERNAKVVSIVRPPDVEEGRLTLPIIAEEQPIMESVLLHPVVIICGETGSGKTTQIPQFLYEAGFGDPNGENPGMVGVTQPRRVAATSMATRVAHEMSLTSSRVSYQIRYDATVSPSTTIKFMTDGVLLRELATDFLLSRYSVIIIDEAHERSMNTDILIGVLSRVLKLREQMWKEKKDGIKPLRLIIMSATLRVSDFAENKLLFPSPPPVISVPARQHPVTIHFNRRTSSDYVKEAIKKTAKIHSRLPPGGILIFLTGQNEILGICRTLEAKFSRKAIEVRRRKRRLVNASEYFEDEPPDPPKMVAAADVVLEAEDVDLGVGSQDLALDVDDGVLEEDPEALDSADEDTIDDAEDSDSPMHIVPLYSLLPSDKQMRVFESPPPGYRLVVVSTNVAETSLTIPGIRYVVDCGRAKERRYDASSCIQSFEVNWISKASAAQRAGRAGRTGPGHCYRLYSSALYEHYFEQFSQPEILRTPIEGVVLQMKSMGIDTVVNFPFPTPPDTQALKKAETVLTHLGAVSSTPLVSSTTPEVSIATIGGRITPLGKSMSLFPLAPRYSRMLVAGRQHDCLPYVITIVSIMTVGDPFLHEEGLGDGKDSDDEDNDELEYIKNERVKAKEARRTRRKAFFETQQLHASLGKSTSDIFRILSVVGAYQFARGGLQFCSEHFVRPKVRLVGLAFVSHELTRSFQAMEEIHKLRAQLCNIVSATFPGVETGLAKPLKPPNDTQLKVLRQLLATAFIDQVAVRKDHVQKKSTTGVQYSTAKGVPYRAMDVEEDVFIHPSSVLSQRSPPDYIIFTEIVKTTKPWLKGLTLVNPTWLSTLGKPTLCTFTKPAKNSAGVLMTIPKFGPDQWELPPIKAS</sequence>
<dbReference type="InterPro" id="IPR048333">
    <property type="entry name" value="HA2_WH"/>
</dbReference>
<dbReference type="EMBL" id="JAGFBS010000010">
    <property type="protein sequence ID" value="KAG6376986.1"/>
    <property type="molecule type" value="Genomic_DNA"/>
</dbReference>
<gene>
    <name evidence="11" type="ORF">JVT61DRAFT_1027</name>
</gene>
<evidence type="ECO:0000256" key="8">
    <source>
        <dbReference type="SAM" id="MobiDB-lite"/>
    </source>
</evidence>
<dbReference type="InterPro" id="IPR011709">
    <property type="entry name" value="DEAD-box_helicase_OB_fold"/>
</dbReference>
<accession>A0A8I3ABY8</accession>
<dbReference type="GO" id="GO:0000462">
    <property type="term" value="P:maturation of SSU-rRNA from tricistronic rRNA transcript (SSU-rRNA, 5.8S rRNA, LSU-rRNA)"/>
    <property type="evidence" value="ECO:0007669"/>
    <property type="project" value="TreeGrafter"/>
</dbReference>
<dbReference type="CDD" id="cd18791">
    <property type="entry name" value="SF2_C_RHA"/>
    <property type="match status" value="1"/>
</dbReference>
<dbReference type="EC" id="3.6.4.13" evidence="2"/>
<dbReference type="Gene3D" id="3.40.50.300">
    <property type="entry name" value="P-loop containing nucleotide triphosphate hydrolases"/>
    <property type="match status" value="2"/>
</dbReference>
<comment type="catalytic activity">
    <reaction evidence="7">
        <text>ATP + H2O = ADP + phosphate + H(+)</text>
        <dbReference type="Rhea" id="RHEA:13065"/>
        <dbReference type="ChEBI" id="CHEBI:15377"/>
        <dbReference type="ChEBI" id="CHEBI:15378"/>
        <dbReference type="ChEBI" id="CHEBI:30616"/>
        <dbReference type="ChEBI" id="CHEBI:43474"/>
        <dbReference type="ChEBI" id="CHEBI:456216"/>
        <dbReference type="EC" id="3.6.4.13"/>
    </reaction>
</comment>
<dbReference type="PROSITE" id="PS51194">
    <property type="entry name" value="HELICASE_CTER"/>
    <property type="match status" value="1"/>
</dbReference>
<dbReference type="PANTHER" id="PTHR18934:SF99">
    <property type="entry name" value="ATP-DEPENDENT RNA HELICASE DHX37-RELATED"/>
    <property type="match status" value="1"/>
</dbReference>
<evidence type="ECO:0000256" key="2">
    <source>
        <dbReference type="ARBA" id="ARBA00012552"/>
    </source>
</evidence>
<dbReference type="GO" id="GO:0016787">
    <property type="term" value="F:hydrolase activity"/>
    <property type="evidence" value="ECO:0007669"/>
    <property type="project" value="UniProtKB-KW"/>
</dbReference>
<dbReference type="GO" id="GO:0003723">
    <property type="term" value="F:RNA binding"/>
    <property type="evidence" value="ECO:0007669"/>
    <property type="project" value="TreeGrafter"/>
</dbReference>
<dbReference type="Pfam" id="PF00270">
    <property type="entry name" value="DEAD"/>
    <property type="match status" value="1"/>
</dbReference>
<dbReference type="SMART" id="SM00490">
    <property type="entry name" value="HELICc"/>
    <property type="match status" value="1"/>
</dbReference>
<reference evidence="11" key="1">
    <citation type="submission" date="2021-03" db="EMBL/GenBank/DDBJ databases">
        <title>Evolutionary innovations through gain and loss of genes in the ectomycorrhizal Boletales.</title>
        <authorList>
            <person name="Wu G."/>
            <person name="Miyauchi S."/>
            <person name="Morin E."/>
            <person name="Yang Z.-L."/>
            <person name="Xu J."/>
            <person name="Martin F.M."/>
        </authorList>
    </citation>
    <scope>NUCLEOTIDE SEQUENCE</scope>
    <source>
        <strain evidence="11">BR01</strain>
    </source>
</reference>
<keyword evidence="5" id="KW-0347">Helicase</keyword>
<evidence type="ECO:0000256" key="3">
    <source>
        <dbReference type="ARBA" id="ARBA00022741"/>
    </source>
</evidence>
<dbReference type="AlphaFoldDB" id="A0A8I3ABY8"/>
<name>A0A8I3ABY8_9AGAM</name>
<dbReference type="SUPFAM" id="SSF52540">
    <property type="entry name" value="P-loop containing nucleoside triphosphate hydrolases"/>
    <property type="match status" value="1"/>
</dbReference>
<dbReference type="InterPro" id="IPR011545">
    <property type="entry name" value="DEAD/DEAH_box_helicase_dom"/>
</dbReference>
<evidence type="ECO:0000313" key="11">
    <source>
        <dbReference type="EMBL" id="KAG6376986.1"/>
    </source>
</evidence>
<dbReference type="Pfam" id="PF04408">
    <property type="entry name" value="WHD_HA2"/>
    <property type="match status" value="1"/>
</dbReference>
<dbReference type="Proteomes" id="UP000683000">
    <property type="component" value="Unassembled WGS sequence"/>
</dbReference>
<keyword evidence="4 11" id="KW-0378">Hydrolase</keyword>
<dbReference type="Pfam" id="PF00271">
    <property type="entry name" value="Helicase_C"/>
    <property type="match status" value="1"/>
</dbReference>
<dbReference type="CDD" id="cd17982">
    <property type="entry name" value="DEXHc_DHX37"/>
    <property type="match status" value="1"/>
</dbReference>
<keyword evidence="6" id="KW-0067">ATP-binding</keyword>
<dbReference type="PROSITE" id="PS00690">
    <property type="entry name" value="DEAH_ATP_HELICASE"/>
    <property type="match status" value="1"/>
</dbReference>
<dbReference type="GO" id="GO:0005524">
    <property type="term" value="F:ATP binding"/>
    <property type="evidence" value="ECO:0007669"/>
    <property type="project" value="UniProtKB-KW"/>
</dbReference>
<dbReference type="Gene3D" id="1.20.120.1080">
    <property type="match status" value="1"/>
</dbReference>
<dbReference type="SMART" id="SM00847">
    <property type="entry name" value="HA2"/>
    <property type="match status" value="1"/>
</dbReference>
<dbReference type="FunFam" id="3.40.50.300:FF:000637">
    <property type="entry name" value="ATP-dependent RNA helicase DHX37/DHR1"/>
    <property type="match status" value="1"/>
</dbReference>
<feature type="region of interest" description="Disordered" evidence="8">
    <location>
        <begin position="1"/>
        <end position="60"/>
    </location>
</feature>
<dbReference type="GO" id="GO:1990904">
    <property type="term" value="C:ribonucleoprotein complex"/>
    <property type="evidence" value="ECO:0007669"/>
    <property type="project" value="UniProtKB-ARBA"/>
</dbReference>
<feature type="compositionally biased region" description="Polar residues" evidence="8">
    <location>
        <begin position="202"/>
        <end position="211"/>
    </location>
</feature>
<evidence type="ECO:0000256" key="7">
    <source>
        <dbReference type="ARBA" id="ARBA00047984"/>
    </source>
</evidence>
<evidence type="ECO:0000256" key="6">
    <source>
        <dbReference type="ARBA" id="ARBA00022840"/>
    </source>
</evidence>
<dbReference type="Pfam" id="PF21010">
    <property type="entry name" value="HA2_C"/>
    <property type="match status" value="1"/>
</dbReference>
<comment type="similarity">
    <text evidence="1">Belongs to the DEAD box helicase family. DEAH subfamily.</text>
</comment>
<dbReference type="OrthoDB" id="10253254at2759"/>
<organism evidence="11 12">
    <name type="scientific">Boletus reticuloceps</name>
    <dbReference type="NCBI Taxonomy" id="495285"/>
    <lineage>
        <taxon>Eukaryota</taxon>
        <taxon>Fungi</taxon>
        <taxon>Dikarya</taxon>
        <taxon>Basidiomycota</taxon>
        <taxon>Agaricomycotina</taxon>
        <taxon>Agaricomycetes</taxon>
        <taxon>Agaricomycetidae</taxon>
        <taxon>Boletales</taxon>
        <taxon>Boletineae</taxon>
        <taxon>Boletaceae</taxon>
        <taxon>Boletoideae</taxon>
        <taxon>Boletus</taxon>
    </lineage>
</organism>
<feature type="region of interest" description="Disordered" evidence="8">
    <location>
        <begin position="329"/>
        <end position="361"/>
    </location>
</feature>
<comment type="caution">
    <text evidence="11">The sequence shown here is derived from an EMBL/GenBank/DDBJ whole genome shotgun (WGS) entry which is preliminary data.</text>
</comment>
<feature type="compositionally biased region" description="Basic and acidic residues" evidence="8">
    <location>
        <begin position="125"/>
        <end position="146"/>
    </location>
</feature>
<dbReference type="SMART" id="SM00487">
    <property type="entry name" value="DEXDc"/>
    <property type="match status" value="1"/>
</dbReference>
<evidence type="ECO:0000256" key="1">
    <source>
        <dbReference type="ARBA" id="ARBA00008792"/>
    </source>
</evidence>
<keyword evidence="3" id="KW-0547">Nucleotide-binding</keyword>
<feature type="compositionally biased region" description="Basic and acidic residues" evidence="8">
    <location>
        <begin position="47"/>
        <end position="60"/>
    </location>
</feature>
<evidence type="ECO:0000256" key="4">
    <source>
        <dbReference type="ARBA" id="ARBA00022801"/>
    </source>
</evidence>
<feature type="domain" description="Helicase ATP-binding" evidence="9">
    <location>
        <begin position="424"/>
        <end position="602"/>
    </location>
</feature>
<feature type="region of interest" description="Disordered" evidence="8">
    <location>
        <begin position="112"/>
        <end position="188"/>
    </location>
</feature>
<proteinExistence type="inferred from homology"/>
<evidence type="ECO:0000313" key="12">
    <source>
        <dbReference type="Proteomes" id="UP000683000"/>
    </source>
</evidence>
<dbReference type="PROSITE" id="PS51192">
    <property type="entry name" value="HELICASE_ATP_BIND_1"/>
    <property type="match status" value="1"/>
</dbReference>
<dbReference type="InterPro" id="IPR001650">
    <property type="entry name" value="Helicase_C-like"/>
</dbReference>
<feature type="region of interest" description="Disordered" evidence="8">
    <location>
        <begin position="202"/>
        <end position="306"/>
    </location>
</feature>